<comment type="caution">
    <text evidence="3">The sequence shown here is derived from an EMBL/GenBank/DDBJ whole genome shotgun (WGS) entry which is preliminary data.</text>
</comment>
<evidence type="ECO:0000313" key="3">
    <source>
        <dbReference type="EMBL" id="KZL88244.1"/>
    </source>
</evidence>
<sequence>LRARTSTSSSLRALASSPPSPLVALVVLLPLLAVPPPLVVTPPLRRLPRRRTRRSLTTTWDSVSSTKRLSHAPDDKPRALVSSKKSCSNRPTFSHVVDMRKSLLGWASVHVCVGTPARFGQIESSLVL</sequence>
<gene>
    <name evidence="3" type="ORF">CI238_01174</name>
</gene>
<feature type="non-terminal residue" evidence="3">
    <location>
        <position position="1"/>
    </location>
</feature>
<organism evidence="3 4">
    <name type="scientific">Colletotrichum incanum</name>
    <name type="common">Soybean anthracnose fungus</name>
    <dbReference type="NCBI Taxonomy" id="1573173"/>
    <lineage>
        <taxon>Eukaryota</taxon>
        <taxon>Fungi</taxon>
        <taxon>Dikarya</taxon>
        <taxon>Ascomycota</taxon>
        <taxon>Pezizomycotina</taxon>
        <taxon>Sordariomycetes</taxon>
        <taxon>Hypocreomycetidae</taxon>
        <taxon>Glomerellales</taxon>
        <taxon>Glomerellaceae</taxon>
        <taxon>Colletotrichum</taxon>
        <taxon>Colletotrichum spaethianum species complex</taxon>
    </lineage>
</organism>
<name>A0A162Q991_COLIC</name>
<evidence type="ECO:0000256" key="1">
    <source>
        <dbReference type="SAM" id="MobiDB-lite"/>
    </source>
</evidence>
<keyword evidence="2" id="KW-0472">Membrane</keyword>
<keyword evidence="2" id="KW-1133">Transmembrane helix</keyword>
<proteinExistence type="predicted"/>
<feature type="region of interest" description="Disordered" evidence="1">
    <location>
        <begin position="50"/>
        <end position="85"/>
    </location>
</feature>
<keyword evidence="2" id="KW-0812">Transmembrane</keyword>
<keyword evidence="4" id="KW-1185">Reference proteome</keyword>
<feature type="transmembrane region" description="Helical" evidence="2">
    <location>
        <begin position="20"/>
        <end position="44"/>
    </location>
</feature>
<evidence type="ECO:0000256" key="2">
    <source>
        <dbReference type="SAM" id="Phobius"/>
    </source>
</evidence>
<dbReference type="EMBL" id="LFIW01000022">
    <property type="protein sequence ID" value="KZL88244.1"/>
    <property type="molecule type" value="Genomic_DNA"/>
</dbReference>
<evidence type="ECO:0000313" key="4">
    <source>
        <dbReference type="Proteomes" id="UP000076584"/>
    </source>
</evidence>
<accession>A0A162Q991</accession>
<dbReference type="AlphaFoldDB" id="A0A162Q991"/>
<dbReference type="Proteomes" id="UP000076584">
    <property type="component" value="Unassembled WGS sequence"/>
</dbReference>
<reference evidence="3 4" key="1">
    <citation type="submission" date="2015-06" db="EMBL/GenBank/DDBJ databases">
        <title>Survival trade-offs in plant roots during colonization by closely related pathogenic and mutualistic fungi.</title>
        <authorList>
            <person name="Hacquard S."/>
            <person name="Kracher B."/>
            <person name="Hiruma K."/>
            <person name="Weinman A."/>
            <person name="Muench P."/>
            <person name="Garrido Oter R."/>
            <person name="Ver Loren van Themaat E."/>
            <person name="Dallerey J.-F."/>
            <person name="Damm U."/>
            <person name="Henrissat B."/>
            <person name="Lespinet O."/>
            <person name="Thon M."/>
            <person name="Kemen E."/>
            <person name="McHardy A.C."/>
            <person name="Schulze-Lefert P."/>
            <person name="O'Connell R.J."/>
        </authorList>
    </citation>
    <scope>NUCLEOTIDE SEQUENCE [LARGE SCALE GENOMIC DNA]</scope>
    <source>
        <strain evidence="3 4">MAFF 238704</strain>
    </source>
</reference>
<protein>
    <submittedName>
        <fullName evidence="3">Uncharacterized protein</fullName>
    </submittedName>
</protein>